<feature type="transmembrane region" description="Helical" evidence="8">
    <location>
        <begin position="506"/>
        <end position="527"/>
    </location>
</feature>
<keyword evidence="4" id="KW-1003">Cell membrane</keyword>
<keyword evidence="3" id="KW-0813">Transport</keyword>
<feature type="transmembrane region" description="Helical" evidence="8">
    <location>
        <begin position="171"/>
        <end position="191"/>
    </location>
</feature>
<keyword evidence="5 8" id="KW-0812">Transmembrane</keyword>
<evidence type="ECO:0000259" key="9">
    <source>
        <dbReference type="PROSITE" id="PS51202"/>
    </source>
</evidence>
<dbReference type="InterPro" id="IPR036721">
    <property type="entry name" value="RCK_C_sf"/>
</dbReference>
<comment type="similarity">
    <text evidence="2">Belongs to the AAE transporter (TC 2.A.81) family.</text>
</comment>
<proteinExistence type="inferred from homology"/>
<dbReference type="PANTHER" id="PTHR30445:SF3">
    <property type="entry name" value="TRANSPORT PROTEIN YIDE-RELATED"/>
    <property type="match status" value="1"/>
</dbReference>
<dbReference type="PANTHER" id="PTHR30445">
    <property type="entry name" value="K(+)_H(+) ANTIPORTER SUBUNIT KHTT"/>
    <property type="match status" value="1"/>
</dbReference>
<protein>
    <submittedName>
        <fullName evidence="10">Transporter</fullName>
    </submittedName>
</protein>
<name>A0A9D9NIY9_9BACT</name>
<evidence type="ECO:0000256" key="3">
    <source>
        <dbReference type="ARBA" id="ARBA00022448"/>
    </source>
</evidence>
<evidence type="ECO:0000256" key="4">
    <source>
        <dbReference type="ARBA" id="ARBA00022475"/>
    </source>
</evidence>
<sequence length="560" mass="60064">MKDLFFGLGIGHSILLLSVVIAVGIWLGRFKIKGVTLGATWILFVGILLSHFGFRIPSELLHFLKEFGLILFVFSIGLQVGPGFFHSFKKGGLTMNLLAVALVLLAVLTTYVIHLVTGEDLTTMVGVMSGAVTNTPGLGAAQQTYYDAAVATQGAEVASNLSGSLASGYAVAYPLGVLGVIFVLMLVKAIFRVDLKKEQAALDQDNSGIESAVRLVFEVQNPAVFGKEVKEVDKEITNKFVISRLRRNGEIIFPTANTVIQEGDHLLVITSKSSEEVVSMLFGKELPLDKNEWKGIDTSMTVKTFTVTKSSLTGKKLRELNIRATYGVSITRVSRAGVDLVANPNLVLQLGDVLRVVGPQNAVEKVKSVVGDSASGLNHPYLIPIFFGIALGVIFGSIPIRFPGIPQAIKLGLAGGPLIIAILIGYFGPKLKITTYTTTSANLMIREIGISIFLAAVGLGAGENFVSSILGGGYWWILYGALITIIPTFLIALIGRLVFKLNFYQICGLLTGGCTNPPVLAFAQSAYGTDYTSVNYATVYPLSMFMRVLVAQLMILIAFA</sequence>
<dbReference type="Gene3D" id="3.30.70.1450">
    <property type="entry name" value="Regulator of K+ conductance, C-terminal domain"/>
    <property type="match status" value="2"/>
</dbReference>
<dbReference type="InterPro" id="IPR006037">
    <property type="entry name" value="RCK_C"/>
</dbReference>
<evidence type="ECO:0000256" key="8">
    <source>
        <dbReference type="SAM" id="Phobius"/>
    </source>
</evidence>
<feature type="domain" description="RCK C-terminal" evidence="9">
    <location>
        <begin position="288"/>
        <end position="372"/>
    </location>
</feature>
<feature type="transmembrane region" description="Helical" evidence="8">
    <location>
        <begin position="539"/>
        <end position="559"/>
    </location>
</feature>
<dbReference type="SUPFAM" id="SSF116726">
    <property type="entry name" value="TrkA C-terminal domain-like"/>
    <property type="match status" value="2"/>
</dbReference>
<evidence type="ECO:0000256" key="7">
    <source>
        <dbReference type="ARBA" id="ARBA00023136"/>
    </source>
</evidence>
<feature type="transmembrane region" description="Helical" evidence="8">
    <location>
        <begin position="476"/>
        <end position="499"/>
    </location>
</feature>
<feature type="transmembrane region" description="Helical" evidence="8">
    <location>
        <begin position="97"/>
        <end position="116"/>
    </location>
</feature>
<feature type="domain" description="RCK C-terminal" evidence="9">
    <location>
        <begin position="199"/>
        <end position="284"/>
    </location>
</feature>
<evidence type="ECO:0000256" key="6">
    <source>
        <dbReference type="ARBA" id="ARBA00022989"/>
    </source>
</evidence>
<dbReference type="Pfam" id="PF06826">
    <property type="entry name" value="Asp-Al_Ex"/>
    <property type="match status" value="2"/>
</dbReference>
<dbReference type="GO" id="GO:0008324">
    <property type="term" value="F:monoatomic cation transmembrane transporter activity"/>
    <property type="evidence" value="ECO:0007669"/>
    <property type="project" value="InterPro"/>
</dbReference>
<reference evidence="10" key="1">
    <citation type="submission" date="2020-10" db="EMBL/GenBank/DDBJ databases">
        <authorList>
            <person name="Gilroy R."/>
        </authorList>
    </citation>
    <scope>NUCLEOTIDE SEQUENCE</scope>
    <source>
        <strain evidence="10">B1-13419</strain>
    </source>
</reference>
<dbReference type="GO" id="GO:0006813">
    <property type="term" value="P:potassium ion transport"/>
    <property type="evidence" value="ECO:0007669"/>
    <property type="project" value="InterPro"/>
</dbReference>
<dbReference type="Pfam" id="PF02080">
    <property type="entry name" value="TrkA_C"/>
    <property type="match status" value="2"/>
</dbReference>
<feature type="transmembrane region" description="Helical" evidence="8">
    <location>
        <begin position="408"/>
        <end position="427"/>
    </location>
</feature>
<keyword evidence="7 8" id="KW-0472">Membrane</keyword>
<dbReference type="EMBL" id="JADIMD010000092">
    <property type="protein sequence ID" value="MBO8474798.1"/>
    <property type="molecule type" value="Genomic_DNA"/>
</dbReference>
<feature type="transmembrane region" description="Helical" evidence="8">
    <location>
        <begin position="381"/>
        <end position="402"/>
    </location>
</feature>
<evidence type="ECO:0000256" key="1">
    <source>
        <dbReference type="ARBA" id="ARBA00004651"/>
    </source>
</evidence>
<dbReference type="NCBIfam" id="TIGR01625">
    <property type="entry name" value="YidE_YbjL_dupl"/>
    <property type="match status" value="2"/>
</dbReference>
<keyword evidence="6 8" id="KW-1133">Transmembrane helix</keyword>
<comment type="subcellular location">
    <subcellularLocation>
        <location evidence="1">Cell membrane</location>
        <topology evidence="1">Multi-pass membrane protein</topology>
    </subcellularLocation>
</comment>
<evidence type="ECO:0000256" key="5">
    <source>
        <dbReference type="ARBA" id="ARBA00022692"/>
    </source>
</evidence>
<feature type="transmembrane region" description="Helical" evidence="8">
    <location>
        <begin position="6"/>
        <end position="27"/>
    </location>
</feature>
<feature type="transmembrane region" description="Helical" evidence="8">
    <location>
        <begin position="34"/>
        <end position="54"/>
    </location>
</feature>
<dbReference type="NCBIfam" id="NF003007">
    <property type="entry name" value="PRK03818.1"/>
    <property type="match status" value="1"/>
</dbReference>
<dbReference type="InterPro" id="IPR006512">
    <property type="entry name" value="YidE_YbjL"/>
</dbReference>
<dbReference type="GO" id="GO:0005886">
    <property type="term" value="C:plasma membrane"/>
    <property type="evidence" value="ECO:0007669"/>
    <property type="project" value="UniProtKB-SubCell"/>
</dbReference>
<dbReference type="Proteomes" id="UP000823757">
    <property type="component" value="Unassembled WGS sequence"/>
</dbReference>
<evidence type="ECO:0000313" key="10">
    <source>
        <dbReference type="EMBL" id="MBO8474798.1"/>
    </source>
</evidence>
<reference evidence="10" key="2">
    <citation type="journal article" date="2021" name="PeerJ">
        <title>Extensive microbial diversity within the chicken gut microbiome revealed by metagenomics and culture.</title>
        <authorList>
            <person name="Gilroy R."/>
            <person name="Ravi A."/>
            <person name="Getino M."/>
            <person name="Pursley I."/>
            <person name="Horton D.L."/>
            <person name="Alikhan N.F."/>
            <person name="Baker D."/>
            <person name="Gharbi K."/>
            <person name="Hall N."/>
            <person name="Watson M."/>
            <person name="Adriaenssens E.M."/>
            <person name="Foster-Nyarko E."/>
            <person name="Jarju S."/>
            <person name="Secka A."/>
            <person name="Antonio M."/>
            <person name="Oren A."/>
            <person name="Chaudhuri R.R."/>
            <person name="La Ragione R."/>
            <person name="Hildebrand F."/>
            <person name="Pallen M.J."/>
        </authorList>
    </citation>
    <scope>NUCLEOTIDE SEQUENCE</scope>
    <source>
        <strain evidence="10">B1-13419</strain>
    </source>
</reference>
<dbReference type="PROSITE" id="PS51202">
    <property type="entry name" value="RCK_C"/>
    <property type="match status" value="2"/>
</dbReference>
<dbReference type="InterPro" id="IPR050144">
    <property type="entry name" value="AAE_transporter"/>
</dbReference>
<organism evidence="10 11">
    <name type="scientific">Candidatus Cryptobacteroides faecigallinarum</name>
    <dbReference type="NCBI Taxonomy" id="2840763"/>
    <lineage>
        <taxon>Bacteria</taxon>
        <taxon>Pseudomonadati</taxon>
        <taxon>Bacteroidota</taxon>
        <taxon>Bacteroidia</taxon>
        <taxon>Bacteroidales</taxon>
        <taxon>Candidatus Cryptobacteroides</taxon>
    </lineage>
</organism>
<dbReference type="AlphaFoldDB" id="A0A9D9NIY9"/>
<evidence type="ECO:0000313" key="11">
    <source>
        <dbReference type="Proteomes" id="UP000823757"/>
    </source>
</evidence>
<evidence type="ECO:0000256" key="2">
    <source>
        <dbReference type="ARBA" id="ARBA00009854"/>
    </source>
</evidence>
<accession>A0A9D9NIY9</accession>
<feature type="transmembrane region" description="Helical" evidence="8">
    <location>
        <begin position="66"/>
        <end position="85"/>
    </location>
</feature>
<feature type="transmembrane region" description="Helical" evidence="8">
    <location>
        <begin position="448"/>
        <end position="470"/>
    </location>
</feature>
<gene>
    <name evidence="10" type="ORF">IAB91_05865</name>
</gene>
<comment type="caution">
    <text evidence="10">The sequence shown here is derived from an EMBL/GenBank/DDBJ whole genome shotgun (WGS) entry which is preliminary data.</text>
</comment>